<evidence type="ECO:0000313" key="3">
    <source>
        <dbReference type="Proteomes" id="UP000255207"/>
    </source>
</evidence>
<dbReference type="RefSeq" id="WP_114832064.1">
    <property type="nucleotide sequence ID" value="NZ_QQTO01000027.1"/>
</dbReference>
<name>A0A370KZ42_9HYPH</name>
<sequence length="107" mass="11795">MLRFLLRMLGYLSVAGGFVVLVLDGARSIANSTLLFTPLSETLTALLRERYALIQPMVERNIHPLLWDPVLLNLLKAPTAVAGFALGFALLWLGARPKPKIGVVTRR</sequence>
<evidence type="ECO:0000256" key="1">
    <source>
        <dbReference type="SAM" id="Phobius"/>
    </source>
</evidence>
<dbReference type="Proteomes" id="UP000255207">
    <property type="component" value="Unassembled WGS sequence"/>
</dbReference>
<dbReference type="AlphaFoldDB" id="A0A370KZ42"/>
<feature type="transmembrane region" description="Helical" evidence="1">
    <location>
        <begin position="74"/>
        <end position="93"/>
    </location>
</feature>
<keyword evidence="3" id="KW-1185">Reference proteome</keyword>
<keyword evidence="1" id="KW-0812">Transmembrane</keyword>
<protein>
    <recommendedName>
        <fullName evidence="4">PetM family of cytochrome b6f complex subunit 7</fullName>
    </recommendedName>
</protein>
<organism evidence="2 3">
    <name type="scientific">Bosea caraganae</name>
    <dbReference type="NCBI Taxonomy" id="2763117"/>
    <lineage>
        <taxon>Bacteria</taxon>
        <taxon>Pseudomonadati</taxon>
        <taxon>Pseudomonadota</taxon>
        <taxon>Alphaproteobacteria</taxon>
        <taxon>Hyphomicrobiales</taxon>
        <taxon>Boseaceae</taxon>
        <taxon>Bosea</taxon>
    </lineage>
</organism>
<keyword evidence="1" id="KW-0472">Membrane</keyword>
<keyword evidence="1" id="KW-1133">Transmembrane helix</keyword>
<proteinExistence type="predicted"/>
<accession>A0A370KZ42</accession>
<reference evidence="3" key="1">
    <citation type="submission" date="2018-07" db="EMBL/GenBank/DDBJ databases">
        <authorList>
            <person name="Safronova V.I."/>
            <person name="Chirak E.R."/>
            <person name="Sazanova A.L."/>
        </authorList>
    </citation>
    <scope>NUCLEOTIDE SEQUENCE [LARGE SCALE GENOMIC DNA]</scope>
    <source>
        <strain evidence="3">RCAM04685</strain>
    </source>
</reference>
<dbReference type="EMBL" id="QQTP01000020">
    <property type="protein sequence ID" value="RDJ20258.1"/>
    <property type="molecule type" value="Genomic_DNA"/>
</dbReference>
<comment type="caution">
    <text evidence="2">The sequence shown here is derived from an EMBL/GenBank/DDBJ whole genome shotgun (WGS) entry which is preliminary data.</text>
</comment>
<evidence type="ECO:0008006" key="4">
    <source>
        <dbReference type="Google" id="ProtNLM"/>
    </source>
</evidence>
<gene>
    <name evidence="2" type="ORF">DWE98_25145</name>
</gene>
<evidence type="ECO:0000313" key="2">
    <source>
        <dbReference type="EMBL" id="RDJ20258.1"/>
    </source>
</evidence>
<dbReference type="OrthoDB" id="7679120at2"/>